<reference evidence="1" key="1">
    <citation type="journal article" date="2020" name="mSystems">
        <title>Genome- and Community-Level Interaction Insights into Carbon Utilization and Element Cycling Functions of Hydrothermarchaeota in Hydrothermal Sediment.</title>
        <authorList>
            <person name="Zhou Z."/>
            <person name="Liu Y."/>
            <person name="Xu W."/>
            <person name="Pan J."/>
            <person name="Luo Z.H."/>
            <person name="Li M."/>
        </authorList>
    </citation>
    <scope>NUCLEOTIDE SEQUENCE [LARGE SCALE GENOMIC DNA]</scope>
    <source>
        <strain evidence="1">HyVt-345</strain>
    </source>
</reference>
<gene>
    <name evidence="1" type="ORF">ENH87_10830</name>
</gene>
<dbReference type="EMBL" id="DRGL01000037">
    <property type="protein sequence ID" value="HEA21402.1"/>
    <property type="molecule type" value="Genomic_DNA"/>
</dbReference>
<name>A0A831QR13_9FLAO</name>
<dbReference type="Proteomes" id="UP000886191">
    <property type="component" value="Unassembled WGS sequence"/>
</dbReference>
<sequence length="204" mass="22521">MDYPNIPQQTKGEFNDVVNMFCANSEKEAFDAYQILENRLTAVNDWHELSDKVKTSFSLFSANGTKNTSDLDNGNHIRIDIPGIGNPSGSGYDWTEITEVQTSSANAKDPFFLITIKPCPAPDSKNDSVAHFYTDDSTNTFIVRKLGNCIYAEVHGRNEMENTSDVPIKDSVRNKAVAIGGKFGLGSINWVGFTAALLEPFKKN</sequence>
<organism evidence="1">
    <name type="scientific">Pricia antarctica</name>
    <dbReference type="NCBI Taxonomy" id="641691"/>
    <lineage>
        <taxon>Bacteria</taxon>
        <taxon>Pseudomonadati</taxon>
        <taxon>Bacteroidota</taxon>
        <taxon>Flavobacteriia</taxon>
        <taxon>Flavobacteriales</taxon>
        <taxon>Flavobacteriaceae</taxon>
        <taxon>Pricia</taxon>
    </lineage>
</organism>
<evidence type="ECO:0000313" key="1">
    <source>
        <dbReference type="EMBL" id="HEA21402.1"/>
    </source>
</evidence>
<comment type="caution">
    <text evidence="1">The sequence shown here is derived from an EMBL/GenBank/DDBJ whole genome shotgun (WGS) entry which is preliminary data.</text>
</comment>
<accession>A0A831QR13</accession>
<dbReference type="AlphaFoldDB" id="A0A831QR13"/>
<protein>
    <submittedName>
        <fullName evidence="1">Uncharacterized protein</fullName>
    </submittedName>
</protein>
<proteinExistence type="predicted"/>